<accession>F8LAV9</accession>
<keyword evidence="1" id="KW-1133">Transmembrane helix</keyword>
<reference evidence="2" key="1">
    <citation type="submission" date="2011-05" db="EMBL/GenBank/DDBJ databases">
        <title>Unity in variety -- the pan-genome of the Chlamydiae.</title>
        <authorList>
            <person name="Collingro A."/>
            <person name="Tischler P."/>
            <person name="Weinmaier T."/>
            <person name="Penz T."/>
            <person name="Heinz E."/>
            <person name="Brunham R.C."/>
            <person name="Read T.D."/>
            <person name="Bavoil P.M."/>
            <person name="Sachse K."/>
            <person name="Kahane S."/>
            <person name="Friedman M.G."/>
            <person name="Rattei T."/>
            <person name="Myers G.S.A."/>
            <person name="Horn M."/>
        </authorList>
    </citation>
    <scope>NUCLEOTIDE SEQUENCE</scope>
    <source>
        <strain evidence="2">2032/99</strain>
    </source>
</reference>
<feature type="transmembrane region" description="Helical" evidence="1">
    <location>
        <begin position="119"/>
        <end position="138"/>
    </location>
</feature>
<dbReference type="EMBL" id="FR872624">
    <property type="protein sequence ID" value="CCB90621.1"/>
    <property type="molecule type" value="Genomic_DNA"/>
</dbReference>
<protein>
    <submittedName>
        <fullName evidence="2">Uncharacterized protein</fullName>
    </submittedName>
</protein>
<gene>
    <name evidence="2" type="ORF">WCH_BN09660</name>
</gene>
<proteinExistence type="predicted"/>
<evidence type="ECO:0000256" key="1">
    <source>
        <dbReference type="SAM" id="Phobius"/>
    </source>
</evidence>
<keyword evidence="1" id="KW-0472">Membrane</keyword>
<keyword evidence="1" id="KW-0812">Transmembrane</keyword>
<organism evidence="2">
    <name type="scientific">Waddlia chondrophila 2032/99</name>
    <dbReference type="NCBI Taxonomy" id="765953"/>
    <lineage>
        <taxon>Bacteria</taxon>
        <taxon>Pseudomonadati</taxon>
        <taxon>Chlamydiota</taxon>
        <taxon>Chlamydiia</taxon>
        <taxon>Parachlamydiales</taxon>
        <taxon>Waddliaceae</taxon>
        <taxon>Waddlia</taxon>
    </lineage>
</organism>
<evidence type="ECO:0000313" key="2">
    <source>
        <dbReference type="EMBL" id="CCB90621.1"/>
    </source>
</evidence>
<name>F8LAV9_9BACT</name>
<sequence length="324" mass="37070">MSAIASPVCVQSDPIFKSRSFLSKHRKWCVRVYRHHSDLIASLGIFTLNTILLASKIFKEIPHLIHRGCYTALSFSGMIWMNIQIRDLIKNSDDLYHNLKAKDWEGIIFTAAKVAVKSLNILLTGALLTASIFSLFAFPEIAFAMYAAMRPFSLFSLGTGILTEVYDYKKNSSLCARIKKVSEKQEVMHHFLKRLYHEKDLAQESSNKLLARHVFKQLDHYVMESMRKNLANKYGCETADHLMNKLDENDLNALFQSLKRGLKQKQQYIQANLGLITAGYISMGICKMWPDSLIQSSVTWIMSLLYTSKMIWQKSLHSGWSAKT</sequence>
<dbReference type="AlphaFoldDB" id="F8LAV9"/>